<dbReference type="PANTHER" id="PTHR37754:SF4">
    <property type="entry name" value="EF-HAND DOMAIN-CONTAINING PROTEIN"/>
    <property type="match status" value="1"/>
</dbReference>
<comment type="caution">
    <text evidence="1">The sequence shown here is derived from an EMBL/GenBank/DDBJ whole genome shotgun (WGS) entry which is preliminary data.</text>
</comment>
<reference evidence="1 2" key="1">
    <citation type="journal article" date="2019" name="Nat. Plants">
        <title>Stout camphor tree genome fills gaps in understanding of flowering plant genome evolution.</title>
        <authorList>
            <person name="Chaw S.M."/>
            <person name="Liu Y.C."/>
            <person name="Wu Y.W."/>
            <person name="Wang H.Y."/>
            <person name="Lin C.I."/>
            <person name="Wu C.S."/>
            <person name="Ke H.M."/>
            <person name="Chang L.Y."/>
            <person name="Hsu C.Y."/>
            <person name="Yang H.T."/>
            <person name="Sudianto E."/>
            <person name="Hsu M.H."/>
            <person name="Wu K.P."/>
            <person name="Wang L.N."/>
            <person name="Leebens-Mack J.H."/>
            <person name="Tsai I.J."/>
        </authorList>
    </citation>
    <scope>NUCLEOTIDE SEQUENCE [LARGE SCALE GENOMIC DNA]</scope>
    <source>
        <strain evidence="2">cv. Chaw 1501</strain>
        <tissue evidence="1">Young leaves</tissue>
    </source>
</reference>
<dbReference type="Proteomes" id="UP000283530">
    <property type="component" value="Unassembled WGS sequence"/>
</dbReference>
<dbReference type="OrthoDB" id="644294at2759"/>
<keyword evidence="2" id="KW-1185">Reference proteome</keyword>
<gene>
    <name evidence="1" type="ORF">CKAN_00974300</name>
</gene>
<proteinExistence type="predicted"/>
<sequence>MAQVLGRLWERIQGKPHLRKICDNVFNQRQNHKGLLELTDLHYSVLLAYNLFNKHFGGKHKEPPSPEVVASTVMQLQGQEGIDREQFYEMILEWTLKDRRQFVQNKFLLAIMAAPAMAELTKRGGERVPSIGNVIQKIPTPVFVPLYIVGLILVQDLSIRVD</sequence>
<dbReference type="AlphaFoldDB" id="A0A443NRE5"/>
<accession>A0A443NRE5</accession>
<organism evidence="1 2">
    <name type="scientific">Cinnamomum micranthum f. kanehirae</name>
    <dbReference type="NCBI Taxonomy" id="337451"/>
    <lineage>
        <taxon>Eukaryota</taxon>
        <taxon>Viridiplantae</taxon>
        <taxon>Streptophyta</taxon>
        <taxon>Embryophyta</taxon>
        <taxon>Tracheophyta</taxon>
        <taxon>Spermatophyta</taxon>
        <taxon>Magnoliopsida</taxon>
        <taxon>Magnoliidae</taxon>
        <taxon>Laurales</taxon>
        <taxon>Lauraceae</taxon>
        <taxon>Cinnamomum</taxon>
    </lineage>
</organism>
<evidence type="ECO:0000313" key="1">
    <source>
        <dbReference type="EMBL" id="RWR81076.1"/>
    </source>
</evidence>
<name>A0A443NRE5_9MAGN</name>
<evidence type="ECO:0000313" key="2">
    <source>
        <dbReference type="Proteomes" id="UP000283530"/>
    </source>
</evidence>
<dbReference type="EMBL" id="QPKB01000003">
    <property type="protein sequence ID" value="RWR81076.1"/>
    <property type="molecule type" value="Genomic_DNA"/>
</dbReference>
<protein>
    <submittedName>
        <fullName evidence="1">EF-hand domain-containing protein</fullName>
    </submittedName>
</protein>
<dbReference type="PANTHER" id="PTHR37754">
    <property type="entry name" value="CALCIUM ION-BINDING PROTEIN"/>
    <property type="match status" value="1"/>
</dbReference>